<sequence length="130" mass="14888">MSSRQTRYHPLFDSDLQLAYDWYDAQRDGLATEFLSEVRRGINNIQSDPTRFARINSDEHITASTDSLISSSLKPRQTLSTSMRSFIQFAAHGTPSAEWKIDLSSIETAGLPWRLRKLKYLPKKSSDFIC</sequence>
<evidence type="ECO:0000313" key="1">
    <source>
        <dbReference type="EMBL" id="ADG68354.1"/>
    </source>
</evidence>
<organism evidence="1 2">
    <name type="scientific">Planctopirus limnophila (strain ATCC 43296 / DSM 3776 / IFAM 1008 / Mu 290)</name>
    <name type="common">Planctomyces limnophilus</name>
    <dbReference type="NCBI Taxonomy" id="521674"/>
    <lineage>
        <taxon>Bacteria</taxon>
        <taxon>Pseudomonadati</taxon>
        <taxon>Planctomycetota</taxon>
        <taxon>Planctomycetia</taxon>
        <taxon>Planctomycetales</taxon>
        <taxon>Planctomycetaceae</taxon>
        <taxon>Planctopirus</taxon>
    </lineage>
</organism>
<evidence type="ECO:0000313" key="2">
    <source>
        <dbReference type="Proteomes" id="UP000002220"/>
    </source>
</evidence>
<name>D5SPX9_PLAL2</name>
<dbReference type="KEGG" id="plm:Plim_2529"/>
<dbReference type="Proteomes" id="UP000002220">
    <property type="component" value="Chromosome"/>
</dbReference>
<keyword evidence="2" id="KW-1185">Reference proteome</keyword>
<dbReference type="EMBL" id="CP001744">
    <property type="protein sequence ID" value="ADG68354.1"/>
    <property type="molecule type" value="Genomic_DNA"/>
</dbReference>
<reference evidence="1 2" key="1">
    <citation type="journal article" date="2010" name="Stand. Genomic Sci.">
        <title>Complete genome sequence of Planctomyces limnophilus type strain (Mu 290).</title>
        <authorList>
            <person name="Labutti K."/>
            <person name="Sikorski J."/>
            <person name="Schneider S."/>
            <person name="Nolan M."/>
            <person name="Lucas S."/>
            <person name="Glavina Del Rio T."/>
            <person name="Tice H."/>
            <person name="Cheng J.F."/>
            <person name="Goodwin L."/>
            <person name="Pitluck S."/>
            <person name="Liolios K."/>
            <person name="Ivanova N."/>
            <person name="Mavromatis K."/>
            <person name="Mikhailova N."/>
            <person name="Pati A."/>
            <person name="Chen A."/>
            <person name="Palaniappan K."/>
            <person name="Land M."/>
            <person name="Hauser L."/>
            <person name="Chang Y.J."/>
            <person name="Jeffries C.D."/>
            <person name="Tindall B.J."/>
            <person name="Rohde M."/>
            <person name="Goker M."/>
            <person name="Woyke T."/>
            <person name="Bristow J."/>
            <person name="Eisen J.A."/>
            <person name="Markowitz V."/>
            <person name="Hugenholtz P."/>
            <person name="Kyrpides N.C."/>
            <person name="Klenk H.P."/>
            <person name="Lapidus A."/>
        </authorList>
    </citation>
    <scope>NUCLEOTIDE SEQUENCE [LARGE SCALE GENOMIC DNA]</scope>
    <source>
        <strain evidence="2">ATCC 43296 / DSM 3776 / IFAM 1008 / 290</strain>
    </source>
</reference>
<dbReference type="AlphaFoldDB" id="D5SPX9"/>
<protein>
    <submittedName>
        <fullName evidence="1">Uncharacterized protein</fullName>
    </submittedName>
</protein>
<proteinExistence type="predicted"/>
<gene>
    <name evidence="1" type="ordered locus">Plim_2529</name>
</gene>
<dbReference type="HOGENOM" id="CLU_1936113_0_0_0"/>
<accession>D5SPX9</accession>